<reference evidence="2" key="1">
    <citation type="journal article" date="2014" name="Front. Microbiol.">
        <title>High frequency of phylogenetically diverse reductive dehalogenase-homologous genes in deep subseafloor sedimentary metagenomes.</title>
        <authorList>
            <person name="Kawai M."/>
            <person name="Futagami T."/>
            <person name="Toyoda A."/>
            <person name="Takaki Y."/>
            <person name="Nishi S."/>
            <person name="Hori S."/>
            <person name="Arai W."/>
            <person name="Tsubouchi T."/>
            <person name="Morono Y."/>
            <person name="Uchiyama I."/>
            <person name="Ito T."/>
            <person name="Fujiyama A."/>
            <person name="Inagaki F."/>
            <person name="Takami H."/>
        </authorList>
    </citation>
    <scope>NUCLEOTIDE SEQUENCE</scope>
    <source>
        <strain evidence="2">Expedition CK06-06</strain>
    </source>
</reference>
<dbReference type="InterPro" id="IPR001296">
    <property type="entry name" value="Glyco_trans_1"/>
</dbReference>
<dbReference type="PANTHER" id="PTHR47779">
    <property type="entry name" value="SYNTHASE (CCG-9), PUTATIVE (AFU_ORTHOLOGUE AFUA_3G12100)-RELATED"/>
    <property type="match status" value="1"/>
</dbReference>
<proteinExistence type="predicted"/>
<dbReference type="PANTHER" id="PTHR47779:SF1">
    <property type="entry name" value="SYNTHASE (CCG-9), PUTATIVE (AFU_ORTHOLOGUE AFUA_3G12100)-RELATED"/>
    <property type="match status" value="1"/>
</dbReference>
<dbReference type="Gene3D" id="3.40.50.2000">
    <property type="entry name" value="Glycogen Phosphorylase B"/>
    <property type="match status" value="1"/>
</dbReference>
<accession>X0S1L6</accession>
<comment type="caution">
    <text evidence="2">The sequence shown here is derived from an EMBL/GenBank/DDBJ whole genome shotgun (WGS) entry which is preliminary data.</text>
</comment>
<dbReference type="SUPFAM" id="SSF53756">
    <property type="entry name" value="UDP-Glycosyltransferase/glycogen phosphorylase"/>
    <property type="match status" value="1"/>
</dbReference>
<sequence length="180" mass="20226">SRFDRWKDPFGTIAAYRLAKKEIPGLQLAMVGSFAPDDPESWDMHASINVEALKDNDFFVFSNLTGVGNMEVNAFQRASDLIIQKSIREGFGLVVAEALWKERLVIAGNAGGIPLQMPGELSDYLVDSVEECAERIVYLLKNPEVAQRLGKKGKEVVRQNFLMTRLLRDELRLVKSLVEK</sequence>
<feature type="non-terminal residue" evidence="2">
    <location>
        <position position="1"/>
    </location>
</feature>
<evidence type="ECO:0000259" key="1">
    <source>
        <dbReference type="Pfam" id="PF00534"/>
    </source>
</evidence>
<organism evidence="2">
    <name type="scientific">marine sediment metagenome</name>
    <dbReference type="NCBI Taxonomy" id="412755"/>
    <lineage>
        <taxon>unclassified sequences</taxon>
        <taxon>metagenomes</taxon>
        <taxon>ecological metagenomes</taxon>
    </lineage>
</organism>
<protein>
    <recommendedName>
        <fullName evidence="1">Glycosyl transferase family 1 domain-containing protein</fullName>
    </recommendedName>
</protein>
<feature type="domain" description="Glycosyl transferase family 1" evidence="1">
    <location>
        <begin position="2"/>
        <end position="155"/>
    </location>
</feature>
<dbReference type="InterPro" id="IPR052078">
    <property type="entry name" value="Trehalose_Metab_GTase"/>
</dbReference>
<dbReference type="Pfam" id="PF00534">
    <property type="entry name" value="Glycos_transf_1"/>
    <property type="match status" value="1"/>
</dbReference>
<evidence type="ECO:0000313" key="2">
    <source>
        <dbReference type="EMBL" id="GAF69857.1"/>
    </source>
</evidence>
<name>X0S1L6_9ZZZZ</name>
<dbReference type="GO" id="GO:0016757">
    <property type="term" value="F:glycosyltransferase activity"/>
    <property type="evidence" value="ECO:0007669"/>
    <property type="project" value="InterPro"/>
</dbReference>
<dbReference type="AlphaFoldDB" id="X0S1L6"/>
<dbReference type="EMBL" id="BARS01003900">
    <property type="protein sequence ID" value="GAF69857.1"/>
    <property type="molecule type" value="Genomic_DNA"/>
</dbReference>
<gene>
    <name evidence="2" type="ORF">S01H1_07582</name>
</gene>